<evidence type="ECO:0000256" key="5">
    <source>
        <dbReference type="ARBA" id="ARBA00022840"/>
    </source>
</evidence>
<protein>
    <submittedName>
        <fullName evidence="7">2-dehydro-3-deoxygluconokinase</fullName>
    </submittedName>
</protein>
<dbReference type="Gene3D" id="3.40.1190.20">
    <property type="match status" value="1"/>
</dbReference>
<proteinExistence type="inferred from homology"/>
<keyword evidence="3" id="KW-0547">Nucleotide-binding</keyword>
<evidence type="ECO:0000313" key="7">
    <source>
        <dbReference type="EMBL" id="SJZ75154.1"/>
    </source>
</evidence>
<dbReference type="OrthoDB" id="9808601at2"/>
<accession>A0A1T4N7F1</accession>
<evidence type="ECO:0000313" key="8">
    <source>
        <dbReference type="Proteomes" id="UP000190637"/>
    </source>
</evidence>
<dbReference type="Proteomes" id="UP000190637">
    <property type="component" value="Unassembled WGS sequence"/>
</dbReference>
<dbReference type="PANTHER" id="PTHR43085">
    <property type="entry name" value="HEXOKINASE FAMILY MEMBER"/>
    <property type="match status" value="1"/>
</dbReference>
<comment type="similarity">
    <text evidence="1">Belongs to the carbohydrate kinase PfkB family.</text>
</comment>
<evidence type="ECO:0000256" key="1">
    <source>
        <dbReference type="ARBA" id="ARBA00010688"/>
    </source>
</evidence>
<dbReference type="InterPro" id="IPR011611">
    <property type="entry name" value="PfkB_dom"/>
</dbReference>
<dbReference type="SUPFAM" id="SSF53613">
    <property type="entry name" value="Ribokinase-like"/>
    <property type="match status" value="1"/>
</dbReference>
<name>A0A1T4N7F1_9ACTN</name>
<dbReference type="InterPro" id="IPR029056">
    <property type="entry name" value="Ribokinase-like"/>
</dbReference>
<dbReference type="RefSeq" id="WP_078760711.1">
    <property type="nucleotide sequence ID" value="NZ_FUWS01000003.1"/>
</dbReference>
<evidence type="ECO:0000259" key="6">
    <source>
        <dbReference type="Pfam" id="PF00294"/>
    </source>
</evidence>
<dbReference type="GO" id="GO:0016301">
    <property type="term" value="F:kinase activity"/>
    <property type="evidence" value="ECO:0007669"/>
    <property type="project" value="UniProtKB-KW"/>
</dbReference>
<evidence type="ECO:0000256" key="2">
    <source>
        <dbReference type="ARBA" id="ARBA00022679"/>
    </source>
</evidence>
<organism evidence="7 8">
    <name type="scientific">Marinactinospora thermotolerans DSM 45154</name>
    <dbReference type="NCBI Taxonomy" id="1122192"/>
    <lineage>
        <taxon>Bacteria</taxon>
        <taxon>Bacillati</taxon>
        <taxon>Actinomycetota</taxon>
        <taxon>Actinomycetes</taxon>
        <taxon>Streptosporangiales</taxon>
        <taxon>Nocardiopsidaceae</taxon>
        <taxon>Marinactinospora</taxon>
    </lineage>
</organism>
<dbReference type="GO" id="GO:0005524">
    <property type="term" value="F:ATP binding"/>
    <property type="evidence" value="ECO:0007669"/>
    <property type="project" value="UniProtKB-KW"/>
</dbReference>
<dbReference type="InterPro" id="IPR050306">
    <property type="entry name" value="PfkB_Carbo_kinase"/>
</dbReference>
<keyword evidence="5" id="KW-0067">ATP-binding</keyword>
<keyword evidence="4 7" id="KW-0418">Kinase</keyword>
<reference evidence="7 8" key="1">
    <citation type="submission" date="2017-02" db="EMBL/GenBank/DDBJ databases">
        <authorList>
            <person name="Peterson S.W."/>
        </authorList>
    </citation>
    <scope>NUCLEOTIDE SEQUENCE [LARGE SCALE GENOMIC DNA]</scope>
    <source>
        <strain evidence="7 8">DSM 45154</strain>
    </source>
</reference>
<sequence>MPSAVPPAATYDAVCLGETMALLAPISGAPLVERPALAMEIGGAESNVACGLAQFGRRTAWLSRVGDDPFGRIICAVLADHGVDVGAVEIDPDRPTGLYLKDPAPGGTRVHYYRRGSAASAMGPELAASPLLRGARLVHLSGITPALSSGCAELVERLMGDRDAGPLVSFDVNHRPALWPSRETAASALLAPARAADVVFVGRDEAQRLWGTATDDDVRALLPEVPCLVVKDAEHGATCYVGDERTFVPALSVDVVEPVGAGDAFAAGFLHGLLGDLPVRDRLRLGHIAAAVTLRSVGDVVTFPSAEVRARMLAADDGEWPYLRMPVPLVSGVAGTDNE</sequence>
<gene>
    <name evidence="7" type="ORF">SAMN02745673_01310</name>
</gene>
<dbReference type="CDD" id="cd01166">
    <property type="entry name" value="KdgK"/>
    <property type="match status" value="1"/>
</dbReference>
<dbReference type="PANTHER" id="PTHR43085:SF1">
    <property type="entry name" value="PSEUDOURIDINE KINASE-RELATED"/>
    <property type="match status" value="1"/>
</dbReference>
<dbReference type="AlphaFoldDB" id="A0A1T4N7F1"/>
<evidence type="ECO:0000256" key="3">
    <source>
        <dbReference type="ARBA" id="ARBA00022741"/>
    </source>
</evidence>
<dbReference type="STRING" id="1122192.SAMN02745673_01310"/>
<dbReference type="EMBL" id="FUWS01000003">
    <property type="protein sequence ID" value="SJZ75154.1"/>
    <property type="molecule type" value="Genomic_DNA"/>
</dbReference>
<keyword evidence="8" id="KW-1185">Reference proteome</keyword>
<evidence type="ECO:0000256" key="4">
    <source>
        <dbReference type="ARBA" id="ARBA00022777"/>
    </source>
</evidence>
<keyword evidence="2" id="KW-0808">Transferase</keyword>
<feature type="domain" description="Carbohydrate kinase PfkB" evidence="6">
    <location>
        <begin position="13"/>
        <end position="300"/>
    </location>
</feature>
<dbReference type="Pfam" id="PF00294">
    <property type="entry name" value="PfkB"/>
    <property type="match status" value="1"/>
</dbReference>